<keyword evidence="7" id="KW-1185">Reference proteome</keyword>
<dbReference type="PANTHER" id="PTHR43701">
    <property type="entry name" value="MEMBRANE TRANSPORTER PROTEIN MJ0441-RELATED"/>
    <property type="match status" value="1"/>
</dbReference>
<dbReference type="RefSeq" id="WP_102775180.1">
    <property type="nucleotide sequence ID" value="NZ_POQS01000007.1"/>
</dbReference>
<dbReference type="InterPro" id="IPR051598">
    <property type="entry name" value="TSUP/Inactive_protease-like"/>
</dbReference>
<name>A0A2N8KCM5_9BURK</name>
<feature type="transmembrane region" description="Helical" evidence="5">
    <location>
        <begin position="43"/>
        <end position="66"/>
    </location>
</feature>
<organism evidence="6 7">
    <name type="scientific">Achromobacter pulmonis</name>
    <dbReference type="NCBI Taxonomy" id="1389932"/>
    <lineage>
        <taxon>Bacteria</taxon>
        <taxon>Pseudomonadati</taxon>
        <taxon>Pseudomonadota</taxon>
        <taxon>Betaproteobacteria</taxon>
        <taxon>Burkholderiales</taxon>
        <taxon>Alcaligenaceae</taxon>
        <taxon>Achromobacter</taxon>
    </lineage>
</organism>
<dbReference type="AlphaFoldDB" id="A0A2N8KCM5"/>
<dbReference type="Pfam" id="PF01925">
    <property type="entry name" value="TauE"/>
    <property type="match status" value="1"/>
</dbReference>
<feature type="transmembrane region" description="Helical" evidence="5">
    <location>
        <begin position="253"/>
        <end position="275"/>
    </location>
</feature>
<dbReference type="EMBL" id="POQS01000007">
    <property type="protein sequence ID" value="PND31214.1"/>
    <property type="molecule type" value="Genomic_DNA"/>
</dbReference>
<accession>A0A2N8KCM5</accession>
<keyword evidence="4 5" id="KW-0472">Membrane</keyword>
<evidence type="ECO:0000256" key="1">
    <source>
        <dbReference type="ARBA" id="ARBA00004141"/>
    </source>
</evidence>
<gene>
    <name evidence="6" type="ORF">C1I89_25560</name>
</gene>
<comment type="caution">
    <text evidence="6">The sequence shown here is derived from an EMBL/GenBank/DDBJ whole genome shotgun (WGS) entry which is preliminary data.</text>
</comment>
<dbReference type="InterPro" id="IPR002781">
    <property type="entry name" value="TM_pro_TauE-like"/>
</dbReference>
<comment type="subcellular location">
    <subcellularLocation>
        <location evidence="5">Cell membrane</location>
        <topology evidence="5">Multi-pass membrane protein</topology>
    </subcellularLocation>
    <subcellularLocation>
        <location evidence="1">Membrane</location>
        <topology evidence="1">Multi-pass membrane protein</topology>
    </subcellularLocation>
</comment>
<protein>
    <recommendedName>
        <fullName evidence="5">Probable membrane transporter protein</fullName>
    </recommendedName>
</protein>
<evidence type="ECO:0000256" key="3">
    <source>
        <dbReference type="ARBA" id="ARBA00022989"/>
    </source>
</evidence>
<sequence length="276" mass="27399">MIATVWAASAALGGCVGLILGLTGAGGAIMAVPLLVFGLHLQLAQAAPIALLAVGLSAALGAVLGLRKGQVRYRAAGFMALTGIIVSPLGLWAARRLPNAPLSIVFAGVLGLVAWRMWRQGAGAAAAAVQATRVPPCQLNAGTGRLRWTAPCARALTGTGVIAGFLSGLLGVGGGFVIVPALRRATDLPMQAIVATSLGVIALVSASGVVAATAGGHLDWAIAAPFTAAAVLGMLAGRAVADRFAPRRLQQGFALFAAVVAAAMLAKGVMALAAYS</sequence>
<keyword evidence="3 5" id="KW-1133">Transmembrane helix</keyword>
<evidence type="ECO:0000256" key="5">
    <source>
        <dbReference type="RuleBase" id="RU363041"/>
    </source>
</evidence>
<dbReference type="PANTHER" id="PTHR43701:SF2">
    <property type="entry name" value="MEMBRANE TRANSPORTER PROTEIN YJNA-RELATED"/>
    <property type="match status" value="1"/>
</dbReference>
<evidence type="ECO:0000313" key="7">
    <source>
        <dbReference type="Proteomes" id="UP000235994"/>
    </source>
</evidence>
<feature type="transmembrane region" description="Helical" evidence="5">
    <location>
        <begin position="220"/>
        <end position="241"/>
    </location>
</feature>
<feature type="transmembrane region" description="Helical" evidence="5">
    <location>
        <begin position="192"/>
        <end position="214"/>
    </location>
</feature>
<proteinExistence type="inferred from homology"/>
<feature type="transmembrane region" description="Helical" evidence="5">
    <location>
        <begin position="73"/>
        <end position="94"/>
    </location>
</feature>
<evidence type="ECO:0000256" key="4">
    <source>
        <dbReference type="ARBA" id="ARBA00023136"/>
    </source>
</evidence>
<keyword evidence="2 5" id="KW-0812">Transmembrane</keyword>
<reference evidence="6 7" key="1">
    <citation type="submission" date="2018-01" db="EMBL/GenBank/DDBJ databases">
        <title>The draft genome of an aniline degradation strain ANB-1.</title>
        <authorList>
            <person name="Zhang L."/>
            <person name="Jiang J."/>
        </authorList>
    </citation>
    <scope>NUCLEOTIDE SEQUENCE [LARGE SCALE GENOMIC DNA]</scope>
    <source>
        <strain evidence="6 7">ANB-1</strain>
    </source>
</reference>
<dbReference type="GO" id="GO:0005886">
    <property type="term" value="C:plasma membrane"/>
    <property type="evidence" value="ECO:0007669"/>
    <property type="project" value="UniProtKB-SubCell"/>
</dbReference>
<evidence type="ECO:0000313" key="6">
    <source>
        <dbReference type="EMBL" id="PND31214.1"/>
    </source>
</evidence>
<keyword evidence="5" id="KW-1003">Cell membrane</keyword>
<dbReference type="Proteomes" id="UP000235994">
    <property type="component" value="Unassembled WGS sequence"/>
</dbReference>
<comment type="similarity">
    <text evidence="5">Belongs to the 4-toluene sulfonate uptake permease (TSUP) (TC 2.A.102) family.</text>
</comment>
<evidence type="ECO:0000256" key="2">
    <source>
        <dbReference type="ARBA" id="ARBA00022692"/>
    </source>
</evidence>